<reference evidence="1" key="1">
    <citation type="submission" date="2018-05" db="EMBL/GenBank/DDBJ databases">
        <authorList>
            <person name="Lanie J.A."/>
            <person name="Ng W.-L."/>
            <person name="Kazmierczak K.M."/>
            <person name="Andrzejewski T.M."/>
            <person name="Davidsen T.M."/>
            <person name="Wayne K.J."/>
            <person name="Tettelin H."/>
            <person name="Glass J.I."/>
            <person name="Rusch D."/>
            <person name="Podicherti R."/>
            <person name="Tsui H.-C.T."/>
            <person name="Winkler M.E."/>
        </authorList>
    </citation>
    <scope>NUCLEOTIDE SEQUENCE</scope>
</reference>
<proteinExistence type="predicted"/>
<gene>
    <name evidence="1" type="ORF">METZ01_LOCUS499501</name>
</gene>
<dbReference type="AlphaFoldDB" id="A0A383DQ56"/>
<evidence type="ECO:0000313" key="1">
    <source>
        <dbReference type="EMBL" id="SVE46647.1"/>
    </source>
</evidence>
<protein>
    <submittedName>
        <fullName evidence="1">Uncharacterized protein</fullName>
    </submittedName>
</protein>
<dbReference type="EMBL" id="UINC01219258">
    <property type="protein sequence ID" value="SVE46647.1"/>
    <property type="molecule type" value="Genomic_DNA"/>
</dbReference>
<organism evidence="1">
    <name type="scientific">marine metagenome</name>
    <dbReference type="NCBI Taxonomy" id="408172"/>
    <lineage>
        <taxon>unclassified sequences</taxon>
        <taxon>metagenomes</taxon>
        <taxon>ecological metagenomes</taxon>
    </lineage>
</organism>
<accession>A0A383DQ56</accession>
<sequence length="23" mass="2518">MVQVKEAAIEEAPLVFLICALTE</sequence>
<name>A0A383DQ56_9ZZZZ</name>